<comment type="similarity">
    <text evidence="1">Belongs to the short-chain dehydrogenases/reductases (SDR) family.</text>
</comment>
<dbReference type="STRING" id="342668.A0A1B8G9P6"/>
<proteinExistence type="inferred from homology"/>
<dbReference type="RefSeq" id="XP_018126301.1">
    <property type="nucleotide sequence ID" value="XM_018279052.2"/>
</dbReference>
<dbReference type="SUPFAM" id="SSF51735">
    <property type="entry name" value="NAD(P)-binding Rossmann-fold domains"/>
    <property type="match status" value="1"/>
</dbReference>
<keyword evidence="4" id="KW-1185">Reference proteome</keyword>
<evidence type="ECO:0000313" key="3">
    <source>
        <dbReference type="EMBL" id="OBT92568.1"/>
    </source>
</evidence>
<reference evidence="3 4" key="1">
    <citation type="submission" date="2016-03" db="EMBL/GenBank/DDBJ databases">
        <title>Comparative genomics of Pseudogymnoascus destructans, the fungus causing white-nose syndrome of bats.</title>
        <authorList>
            <person name="Palmer J.M."/>
            <person name="Drees K.P."/>
            <person name="Foster J.T."/>
            <person name="Lindner D.L."/>
        </authorList>
    </citation>
    <scope>NUCLEOTIDE SEQUENCE [LARGE SCALE GENOMIC DNA]</scope>
    <source>
        <strain evidence="3 4">UAMH 10579</strain>
    </source>
</reference>
<keyword evidence="2" id="KW-0560">Oxidoreductase</keyword>
<name>A0A1B8G9P6_9PEZI</name>
<evidence type="ECO:0000256" key="2">
    <source>
        <dbReference type="ARBA" id="ARBA00023002"/>
    </source>
</evidence>
<gene>
    <name evidence="3" type="ORF">VE01_09640</name>
</gene>
<dbReference type="GO" id="GO:0016491">
    <property type="term" value="F:oxidoreductase activity"/>
    <property type="evidence" value="ECO:0007669"/>
    <property type="project" value="UniProtKB-KW"/>
</dbReference>
<dbReference type="EMBL" id="KV460265">
    <property type="protein sequence ID" value="OBT92568.1"/>
    <property type="molecule type" value="Genomic_DNA"/>
</dbReference>
<dbReference type="InterPro" id="IPR036291">
    <property type="entry name" value="NAD(P)-bd_dom_sf"/>
</dbReference>
<dbReference type="Proteomes" id="UP000091956">
    <property type="component" value="Unassembled WGS sequence"/>
</dbReference>
<evidence type="ECO:0000313" key="4">
    <source>
        <dbReference type="Proteomes" id="UP000091956"/>
    </source>
</evidence>
<reference evidence="4" key="2">
    <citation type="journal article" date="2018" name="Nat. Commun.">
        <title>Extreme sensitivity to ultraviolet light in the fungal pathogen causing white-nose syndrome of bats.</title>
        <authorList>
            <person name="Palmer J.M."/>
            <person name="Drees K.P."/>
            <person name="Foster J.T."/>
            <person name="Lindner D.L."/>
        </authorList>
    </citation>
    <scope>NUCLEOTIDE SEQUENCE [LARGE SCALE GENOMIC DNA]</scope>
    <source>
        <strain evidence="4">UAMH 10579</strain>
    </source>
</reference>
<dbReference type="Gene3D" id="3.40.50.720">
    <property type="entry name" value="NAD(P)-binding Rossmann-like Domain"/>
    <property type="match status" value="1"/>
</dbReference>
<dbReference type="PANTHER" id="PTHR43669:SF4">
    <property type="entry name" value="SHORT-CHAIN DEHYDROGENASE"/>
    <property type="match status" value="1"/>
</dbReference>
<accession>A0A1B8G9P6</accession>
<dbReference type="OrthoDB" id="5336600at2759"/>
<dbReference type="InterPro" id="IPR002347">
    <property type="entry name" value="SDR_fam"/>
</dbReference>
<evidence type="ECO:0000256" key="1">
    <source>
        <dbReference type="ARBA" id="ARBA00006484"/>
    </source>
</evidence>
<dbReference type="Pfam" id="PF00106">
    <property type="entry name" value="adh_short"/>
    <property type="match status" value="1"/>
</dbReference>
<dbReference type="PANTHER" id="PTHR43669">
    <property type="entry name" value="5-KETO-D-GLUCONATE 5-REDUCTASE"/>
    <property type="match status" value="1"/>
</dbReference>
<dbReference type="AlphaFoldDB" id="A0A1B8G9P6"/>
<protein>
    <submittedName>
        <fullName evidence="3">Uncharacterized protein</fullName>
    </submittedName>
</protein>
<dbReference type="GeneID" id="28843026"/>
<organism evidence="3 4">
    <name type="scientific">Pseudogymnoascus verrucosus</name>
    <dbReference type="NCBI Taxonomy" id="342668"/>
    <lineage>
        <taxon>Eukaryota</taxon>
        <taxon>Fungi</taxon>
        <taxon>Dikarya</taxon>
        <taxon>Ascomycota</taxon>
        <taxon>Pezizomycotina</taxon>
        <taxon>Leotiomycetes</taxon>
        <taxon>Thelebolales</taxon>
        <taxon>Thelebolaceae</taxon>
        <taxon>Pseudogymnoascus</taxon>
    </lineage>
</organism>
<sequence>MPTTSPILLILGAGPNIGQSVARIFASKGYKVALASRSQKEVDSTDNHLHIPCDFSSTSDVIDAFTKVKKVFGIPSVVVYNVSASTFTPAQDPFALPLADLTKDLTINVTSAFIAAQQAAACFSQLPASAARTFIYTGNILNVSILPGFLSQGMGKSAGAHMIWAASAAYKERGFKFYYADERKADGTPIYRVNGDAHAELYLKLAGGKTQGEWLQTFVKGVGYTKFENPDHDPDHTDIAKDAKDAKATVDVV</sequence>